<dbReference type="InterPro" id="IPR025944">
    <property type="entry name" value="Sigma_54_int_dom_CS"/>
</dbReference>
<evidence type="ECO:0000313" key="8">
    <source>
        <dbReference type="Proteomes" id="UP000056750"/>
    </source>
</evidence>
<dbReference type="Gene3D" id="1.10.8.60">
    <property type="match status" value="1"/>
</dbReference>
<evidence type="ECO:0000313" key="6">
    <source>
        <dbReference type="EMBL" id="AMJ75284.1"/>
    </source>
</evidence>
<dbReference type="EMBL" id="JAUOQI010000016">
    <property type="protein sequence ID" value="MDO6579211.1"/>
    <property type="molecule type" value="Genomic_DNA"/>
</dbReference>
<organism evidence="7 9">
    <name type="scientific">Alteromonas stellipolaris</name>
    <dbReference type="NCBI Taxonomy" id="233316"/>
    <lineage>
        <taxon>Bacteria</taxon>
        <taxon>Pseudomonadati</taxon>
        <taxon>Pseudomonadota</taxon>
        <taxon>Gammaproteobacteria</taxon>
        <taxon>Alteromonadales</taxon>
        <taxon>Alteromonadaceae</taxon>
        <taxon>Alteromonas/Salinimonas group</taxon>
        <taxon>Alteromonas</taxon>
    </lineage>
</organism>
<dbReference type="InterPro" id="IPR027417">
    <property type="entry name" value="P-loop_NTPase"/>
</dbReference>
<name>A0AAW7Z8A8_9ALTE</name>
<dbReference type="GO" id="GO:0000156">
    <property type="term" value="F:phosphorelay response regulator activity"/>
    <property type="evidence" value="ECO:0007669"/>
    <property type="project" value="InterPro"/>
</dbReference>
<dbReference type="EMBL" id="CP013926">
    <property type="protein sequence ID" value="AMJ75284.1"/>
    <property type="molecule type" value="Genomic_DNA"/>
</dbReference>
<evidence type="ECO:0000256" key="1">
    <source>
        <dbReference type="ARBA" id="ARBA00022741"/>
    </source>
</evidence>
<dbReference type="InterPro" id="IPR002078">
    <property type="entry name" value="Sigma_54_int"/>
</dbReference>
<dbReference type="CDD" id="cd00009">
    <property type="entry name" value="AAA"/>
    <property type="match status" value="1"/>
</dbReference>
<dbReference type="InterPro" id="IPR025662">
    <property type="entry name" value="Sigma_54_int_dom_ATP-bd_1"/>
</dbReference>
<evidence type="ECO:0000256" key="3">
    <source>
        <dbReference type="ARBA" id="ARBA00023015"/>
    </source>
</evidence>
<dbReference type="SUPFAM" id="SSF159800">
    <property type="entry name" value="PrpR receptor domain-like"/>
    <property type="match status" value="1"/>
</dbReference>
<dbReference type="Pfam" id="PF02954">
    <property type="entry name" value="HTH_8"/>
    <property type="match status" value="1"/>
</dbReference>
<dbReference type="Proteomes" id="UP001170717">
    <property type="component" value="Unassembled WGS sequence"/>
</dbReference>
<dbReference type="Gene3D" id="3.40.50.300">
    <property type="entry name" value="P-loop containing nucleotide triphosphate hydrolases"/>
    <property type="match status" value="1"/>
</dbReference>
<dbReference type="GO" id="GO:0005524">
    <property type="term" value="F:ATP binding"/>
    <property type="evidence" value="ECO:0007669"/>
    <property type="project" value="UniProtKB-KW"/>
</dbReference>
<dbReference type="InterPro" id="IPR009057">
    <property type="entry name" value="Homeodomain-like_sf"/>
</dbReference>
<dbReference type="SUPFAM" id="SSF52540">
    <property type="entry name" value="P-loop containing nucleoside triphosphate hydrolases"/>
    <property type="match status" value="1"/>
</dbReference>
<keyword evidence="1" id="KW-0547">Nucleotide-binding</keyword>
<dbReference type="FunFam" id="3.40.50.300:FF:000006">
    <property type="entry name" value="DNA-binding transcriptional regulator NtrC"/>
    <property type="match status" value="1"/>
</dbReference>
<protein>
    <submittedName>
        <fullName evidence="7">Sigma 54-interacting transcriptional regulator</fullName>
    </submittedName>
</protein>
<dbReference type="GO" id="GO:0043565">
    <property type="term" value="F:sequence-specific DNA binding"/>
    <property type="evidence" value="ECO:0007669"/>
    <property type="project" value="InterPro"/>
</dbReference>
<dbReference type="InterPro" id="IPR002197">
    <property type="entry name" value="HTH_Fis"/>
</dbReference>
<evidence type="ECO:0000313" key="7">
    <source>
        <dbReference type="EMBL" id="MDO6579211.1"/>
    </source>
</evidence>
<dbReference type="InterPro" id="IPR058031">
    <property type="entry name" value="AAA_lid_NorR"/>
</dbReference>
<keyword evidence="4" id="KW-0804">Transcription</keyword>
<dbReference type="GO" id="GO:0006355">
    <property type="term" value="P:regulation of DNA-templated transcription"/>
    <property type="evidence" value="ECO:0007669"/>
    <property type="project" value="InterPro"/>
</dbReference>
<dbReference type="Gene3D" id="3.40.50.2300">
    <property type="match status" value="1"/>
</dbReference>
<dbReference type="Pfam" id="PF06506">
    <property type="entry name" value="PrpR_N"/>
    <property type="match status" value="1"/>
</dbReference>
<gene>
    <name evidence="6" type="ORF">AVL57_15715</name>
    <name evidence="7" type="ORF">Q4527_17540</name>
</gene>
<evidence type="ECO:0000256" key="4">
    <source>
        <dbReference type="ARBA" id="ARBA00023163"/>
    </source>
</evidence>
<proteinExistence type="predicted"/>
<feature type="domain" description="Sigma-54 factor interaction" evidence="5">
    <location>
        <begin position="313"/>
        <end position="545"/>
    </location>
</feature>
<accession>A0AAW7Z8A8</accession>
<dbReference type="SMART" id="SM00382">
    <property type="entry name" value="AAA"/>
    <property type="match status" value="1"/>
</dbReference>
<evidence type="ECO:0000256" key="2">
    <source>
        <dbReference type="ARBA" id="ARBA00022840"/>
    </source>
</evidence>
<dbReference type="RefSeq" id="WP_057790184.1">
    <property type="nucleotide sequence ID" value="NZ_CAXIBE010000017.1"/>
</dbReference>
<dbReference type="Gene3D" id="1.10.10.60">
    <property type="entry name" value="Homeodomain-like"/>
    <property type="match status" value="1"/>
</dbReference>
<dbReference type="PRINTS" id="PR01590">
    <property type="entry name" value="HTHFIS"/>
</dbReference>
<evidence type="ECO:0000259" key="5">
    <source>
        <dbReference type="PROSITE" id="PS50045"/>
    </source>
</evidence>
<dbReference type="KEGG" id="asq:AVL57_15715"/>
<dbReference type="Pfam" id="PF00158">
    <property type="entry name" value="Sigma54_activat"/>
    <property type="match status" value="1"/>
</dbReference>
<dbReference type="PANTHER" id="PTHR32071">
    <property type="entry name" value="TRANSCRIPTIONAL REGULATORY PROTEIN"/>
    <property type="match status" value="1"/>
</dbReference>
<dbReference type="InterPro" id="IPR010524">
    <property type="entry name" value="Sig_transdc_resp-reg_PrpR_N"/>
</dbReference>
<sequence length="626" mass="69480">MENNNVKSVRLDQPQLRILIVGYNEFSQLVGSVLPEYVGEAQFKIVDSIVGSTKEIQQHISEFDPDVIVSAGSNARYLQSALSIPVVSMQTTEWDVFEAVEKASKVSKSIHIISFAEASCAAKLADSHLNIDIVESIYLTADQAREQFHIASQSEGIAVVGASLVCGLANSKGIPSFLIYTERSCRKTLQSAIDEAKKARLLAKEQALVSWLLTKSQTPIIMVDESDDALTLNSAAKHHLNLSTNAEVDLDALIHPRGGKRETDGECEINGEEWWFHLDTLSEGSTNKFVYQLYRKKLKKTPSKQAASPRHDLVYQSNEIEAVLQQVKAFSTSPSNVLLFGESGTGKELVARQIHHQGPYAGGKFVALNCSAIPSELFEGELFGHQDGAYTGSKRGGRKGLIEEAENGALFLDEISELALDQQAKLLRFLQERSYRPLGGNQEREVDLKLIAASNRSLSEMVNEGAFREDLYYRLNVFNISIPPLRERPDDILHIAAHKLEKLLNRYGVSHSPSTILEHLNDSFIAHNWPGNIRELENVLERVVAYLHTVNDLGRLQTALPQIAPELSGGRQPVLADKGIIKIKENELILAALARWKGDKRKAAQDLGISQTTLWRRLKTINHNNN</sequence>
<dbReference type="PROSITE" id="PS00675">
    <property type="entry name" value="SIGMA54_INTERACT_1"/>
    <property type="match status" value="1"/>
</dbReference>
<keyword evidence="8" id="KW-1185">Reference proteome</keyword>
<dbReference type="Pfam" id="PF25601">
    <property type="entry name" value="AAA_lid_14"/>
    <property type="match status" value="1"/>
</dbReference>
<dbReference type="PROSITE" id="PS00688">
    <property type="entry name" value="SIGMA54_INTERACT_3"/>
    <property type="match status" value="1"/>
</dbReference>
<keyword evidence="2" id="KW-0067">ATP-binding</keyword>
<dbReference type="PROSITE" id="PS50045">
    <property type="entry name" value="SIGMA54_INTERACT_4"/>
    <property type="match status" value="1"/>
</dbReference>
<dbReference type="InterPro" id="IPR003593">
    <property type="entry name" value="AAA+_ATPase"/>
</dbReference>
<dbReference type="AlphaFoldDB" id="A0AAW7Z8A8"/>
<reference evidence="7" key="2">
    <citation type="submission" date="2023-07" db="EMBL/GenBank/DDBJ databases">
        <title>Genome content predicts the carbon catabolic preferences of heterotrophic bacteria.</title>
        <authorList>
            <person name="Gralka M."/>
        </authorList>
    </citation>
    <scope>NUCLEOTIDE SEQUENCE</scope>
    <source>
        <strain evidence="7">F2M12</strain>
    </source>
</reference>
<reference evidence="6 8" key="1">
    <citation type="submission" date="2015-12" db="EMBL/GenBank/DDBJ databases">
        <title>Intraspecies pangenome expansion in the marine bacterium Alteromonas.</title>
        <authorList>
            <person name="Lopez-Perez M."/>
            <person name="Rodriguez-Valera F."/>
        </authorList>
    </citation>
    <scope>NUCLEOTIDE SEQUENCE [LARGE SCALE GENOMIC DNA]</scope>
    <source>
        <strain evidence="6 8">LMG 21861</strain>
    </source>
</reference>
<dbReference type="Proteomes" id="UP000056750">
    <property type="component" value="Chromosome"/>
</dbReference>
<dbReference type="SUPFAM" id="SSF46689">
    <property type="entry name" value="Homeodomain-like"/>
    <property type="match status" value="1"/>
</dbReference>
<evidence type="ECO:0000313" key="9">
    <source>
        <dbReference type="Proteomes" id="UP001170717"/>
    </source>
</evidence>
<keyword evidence="3" id="KW-0805">Transcription regulation</keyword>
<dbReference type="Gene3D" id="3.40.50.10660">
    <property type="entry name" value="PrpR receptor domain-like"/>
    <property type="match status" value="1"/>
</dbReference>